<dbReference type="Proteomes" id="UP000676565">
    <property type="component" value="Unassembled WGS sequence"/>
</dbReference>
<comment type="subcellular location">
    <subcellularLocation>
        <location evidence="1">Virion</location>
    </subcellularLocation>
</comment>
<accession>A0ABS5BVI0</accession>
<protein>
    <submittedName>
        <fullName evidence="3">Phage major capsid protein</fullName>
    </submittedName>
</protein>
<dbReference type="NCBIfam" id="TIGR01554">
    <property type="entry name" value="major_cap_HK97"/>
    <property type="match status" value="1"/>
</dbReference>
<dbReference type="InterPro" id="IPR054612">
    <property type="entry name" value="Phage_capsid-like_C"/>
</dbReference>
<dbReference type="Gene3D" id="3.30.2400.10">
    <property type="entry name" value="Major capsid protein gp5"/>
    <property type="match status" value="1"/>
</dbReference>
<evidence type="ECO:0000256" key="1">
    <source>
        <dbReference type="ARBA" id="ARBA00004328"/>
    </source>
</evidence>
<organism evidence="3 4">
    <name type="scientific">Gemmata palustris</name>
    <dbReference type="NCBI Taxonomy" id="2822762"/>
    <lineage>
        <taxon>Bacteria</taxon>
        <taxon>Pseudomonadati</taxon>
        <taxon>Planctomycetota</taxon>
        <taxon>Planctomycetia</taxon>
        <taxon>Gemmatales</taxon>
        <taxon>Gemmataceae</taxon>
        <taxon>Gemmata</taxon>
    </lineage>
</organism>
<keyword evidence="4" id="KW-1185">Reference proteome</keyword>
<name>A0ABS5BVI0_9BACT</name>
<evidence type="ECO:0000259" key="2">
    <source>
        <dbReference type="Pfam" id="PF05065"/>
    </source>
</evidence>
<dbReference type="EMBL" id="JAGKQQ010000001">
    <property type="protein sequence ID" value="MBP3957734.1"/>
    <property type="molecule type" value="Genomic_DNA"/>
</dbReference>
<dbReference type="Pfam" id="PF05065">
    <property type="entry name" value="Phage_capsid"/>
    <property type="match status" value="1"/>
</dbReference>
<sequence length="413" mass="45054">MAKLKNTPASVGAGTKAGKIFAGAKVKDAGDRLSEKKYAIKGRDGNPLRWGSKNVETASEKDHAIVGVWFKRTMQKAGVPGITLTDWEKSLLADHVEKGRWVGDVAGAYYGGGADPSDYVPNTHVKALMDDTVSGGLFLTPYEFDSNIVTLPLLHSEVFSLCDVVPVSARRIDTARLNNLSLTWGQNPGTALTPFNTASLVSEIPTPTYPVAGAIELDNNMLVDSPVNIGAKVTELYSERLKAELDRVIVNGNGYNEPLGVTNTSGLVTVNADNGTGGPPTVSDYESLIFSVQKQYRQKDWNPAFVANDTSYRRARAIPVGPGDERRVMGMDNQSYTLLDYQYKVQNDIPNTRILFGCWKRYRAYQRLGSEVVVTREGRQLTLTNTTLVVIRARFGGQPIDPNAFALMTDAQS</sequence>
<dbReference type="RefSeq" id="WP_210657073.1">
    <property type="nucleotide sequence ID" value="NZ_JAGKQQ010000001.1"/>
</dbReference>
<reference evidence="3 4" key="1">
    <citation type="submission" date="2021-04" db="EMBL/GenBank/DDBJ databases">
        <authorList>
            <person name="Ivanova A."/>
        </authorList>
    </citation>
    <scope>NUCLEOTIDE SEQUENCE [LARGE SCALE GENOMIC DNA]</scope>
    <source>
        <strain evidence="3 4">G18</strain>
    </source>
</reference>
<gene>
    <name evidence="3" type="ORF">J8F10_20985</name>
</gene>
<evidence type="ECO:0000313" key="4">
    <source>
        <dbReference type="Proteomes" id="UP000676565"/>
    </source>
</evidence>
<evidence type="ECO:0000313" key="3">
    <source>
        <dbReference type="EMBL" id="MBP3957734.1"/>
    </source>
</evidence>
<comment type="caution">
    <text evidence="3">The sequence shown here is derived from an EMBL/GenBank/DDBJ whole genome shotgun (WGS) entry which is preliminary data.</text>
</comment>
<proteinExistence type="predicted"/>
<feature type="domain" description="Phage capsid-like C-terminal" evidence="2">
    <location>
        <begin position="138"/>
        <end position="409"/>
    </location>
</feature>
<dbReference type="InterPro" id="IPR024455">
    <property type="entry name" value="Phage_capsid"/>
</dbReference>
<dbReference type="SUPFAM" id="SSF56563">
    <property type="entry name" value="Major capsid protein gp5"/>
    <property type="match status" value="1"/>
</dbReference>